<dbReference type="FunCoup" id="A0A0D1E6E5">
    <property type="interactions" value="303"/>
</dbReference>
<dbReference type="OrthoDB" id="2148490at2759"/>
<dbReference type="Pfam" id="PF02096">
    <property type="entry name" value="60KD_IMP"/>
    <property type="match status" value="1"/>
</dbReference>
<dbReference type="InParanoid" id="A0A0D1E6E5"/>
<dbReference type="eggNOG" id="KOG1239">
    <property type="taxonomic scope" value="Eukaryota"/>
</dbReference>
<dbReference type="NCBIfam" id="TIGR03592">
    <property type="entry name" value="yidC_oxa1_cterm"/>
    <property type="match status" value="1"/>
</dbReference>
<feature type="compositionally biased region" description="Polar residues" evidence="10">
    <location>
        <begin position="517"/>
        <end position="534"/>
    </location>
</feature>
<dbReference type="PANTHER" id="PTHR12428">
    <property type="entry name" value="OXA1"/>
    <property type="match status" value="1"/>
</dbReference>
<feature type="compositionally biased region" description="Low complexity" evidence="10">
    <location>
        <begin position="105"/>
        <end position="117"/>
    </location>
</feature>
<comment type="subcellular location">
    <subcellularLocation>
        <location evidence="9">Membrane</location>
        <topology evidence="9">Multi-pass membrane protein</topology>
    </subcellularLocation>
    <subcellularLocation>
        <location evidence="1">Mitochondrion inner membrane</location>
        <topology evidence="1">Multi-pass membrane protein</topology>
    </subcellularLocation>
</comment>
<dbReference type="GeneID" id="23563198"/>
<feature type="compositionally biased region" description="Low complexity" evidence="10">
    <location>
        <begin position="488"/>
        <end position="504"/>
    </location>
</feature>
<evidence type="ECO:0000256" key="9">
    <source>
        <dbReference type="RuleBase" id="RU003945"/>
    </source>
</evidence>
<evidence type="ECO:0000256" key="5">
    <source>
        <dbReference type="ARBA" id="ARBA00022946"/>
    </source>
</evidence>
<dbReference type="Proteomes" id="UP000000561">
    <property type="component" value="Chromosome 5"/>
</dbReference>
<accession>A0A0D1E6E5</accession>
<dbReference type="GO" id="GO:0032979">
    <property type="term" value="P:protein insertion into mitochondrial inner membrane from matrix"/>
    <property type="evidence" value="ECO:0000318"/>
    <property type="project" value="GO_Central"/>
</dbReference>
<evidence type="ECO:0000256" key="2">
    <source>
        <dbReference type="ARBA" id="ARBA00009877"/>
    </source>
</evidence>
<proteinExistence type="inferred from homology"/>
<evidence type="ECO:0000256" key="4">
    <source>
        <dbReference type="ARBA" id="ARBA00022792"/>
    </source>
</evidence>
<protein>
    <recommendedName>
        <fullName evidence="12">Membrane insertase YidC/Oxa/ALB C-terminal domain-containing protein</fullName>
    </recommendedName>
</protein>
<gene>
    <name evidence="13" type="ORF">UMAG_02457</name>
</gene>
<feature type="region of interest" description="Disordered" evidence="10">
    <location>
        <begin position="99"/>
        <end position="120"/>
    </location>
</feature>
<keyword evidence="6 11" id="KW-1133">Transmembrane helix</keyword>
<feature type="domain" description="Membrane insertase YidC/Oxa/ALB C-terminal" evidence="12">
    <location>
        <begin position="237"/>
        <end position="434"/>
    </location>
</feature>
<feature type="transmembrane region" description="Helical" evidence="11">
    <location>
        <begin position="396"/>
        <end position="419"/>
    </location>
</feature>
<dbReference type="OMA" id="PLGFGCY"/>
<dbReference type="CDD" id="cd20069">
    <property type="entry name" value="5TM_Oxa1-like"/>
    <property type="match status" value="1"/>
</dbReference>
<keyword evidence="5" id="KW-0809">Transit peptide</keyword>
<dbReference type="RefSeq" id="XP_011388740.1">
    <property type="nucleotide sequence ID" value="XM_011390438.1"/>
</dbReference>
<dbReference type="PANTHER" id="PTHR12428:SF66">
    <property type="entry name" value="MITOCHONDRIAL INNER MEMBRANE PROTEIN OXA1L"/>
    <property type="match status" value="1"/>
</dbReference>
<dbReference type="InterPro" id="IPR001708">
    <property type="entry name" value="YidC/ALB3/OXA1/COX18"/>
</dbReference>
<dbReference type="InterPro" id="IPR028055">
    <property type="entry name" value="YidC/Oxa/ALB_C"/>
</dbReference>
<organism evidence="13 14">
    <name type="scientific">Mycosarcoma maydis</name>
    <name type="common">Corn smut fungus</name>
    <name type="synonym">Ustilago maydis</name>
    <dbReference type="NCBI Taxonomy" id="5270"/>
    <lineage>
        <taxon>Eukaryota</taxon>
        <taxon>Fungi</taxon>
        <taxon>Dikarya</taxon>
        <taxon>Basidiomycota</taxon>
        <taxon>Ustilaginomycotina</taxon>
        <taxon>Ustilaginomycetes</taxon>
        <taxon>Ustilaginales</taxon>
        <taxon>Ustilaginaceae</taxon>
        <taxon>Mycosarcoma</taxon>
    </lineage>
</organism>
<dbReference type="STRING" id="237631.A0A0D1E6E5"/>
<dbReference type="GO" id="GO:0005743">
    <property type="term" value="C:mitochondrial inner membrane"/>
    <property type="evidence" value="ECO:0000318"/>
    <property type="project" value="GO_Central"/>
</dbReference>
<keyword evidence="3 9" id="KW-0812">Transmembrane</keyword>
<sequence>MVAVAAASLAQRTRLRSTPMLVSAARLPVTAASTSRASRGLASAAASTPAQRPSSLSTTLAYNRATFTRVGVAFRAQSNLLAGKPFSSAIARRNLSFWSSSKPASTTSGDQSSSLSSEIETKKEQVIDAVNDLSQSSKASIHDVESSLSEGLHSTQQAASDAVSTLQSKASQVSSTLTEQLSNVDATAASTVTEAFSGAMGVIPGELTELGLNHWVTPPGWITNLLEFVGTTTGLPWWGTITITTVALRLLIAPISIAGQKNAIRLGNIQPEMKRNMDDIKHYKAAGDQMQMQKAVMATQKLLRDNNANPIKSLVPILFQFPLMFSYFLALERIAKSGSESFAHGGPFWTTDLTVPDPTWILPAISTLATFAVAEVGFKVGTNSQSDPAQSQMMKYIFRGFMPILAWFSTTFPSGVLVYWATTNLYSLAQLAILQVPLVRKWAKFPKRITHPKNPYQQEANTFMDKLRAAKDRMSDSSATHKPVKPVAATSTASTTPTQTSSRSDALNEILNDKSTYEASATTTNADAQSTAAQRNRERVLKARQRRARQ</sequence>
<evidence type="ECO:0000313" key="13">
    <source>
        <dbReference type="EMBL" id="KIS69945.1"/>
    </source>
</evidence>
<evidence type="ECO:0000256" key="10">
    <source>
        <dbReference type="SAM" id="MobiDB-lite"/>
    </source>
</evidence>
<dbReference type="KEGG" id="uma:UMAG_02457"/>
<reference evidence="13 14" key="1">
    <citation type="journal article" date="2006" name="Nature">
        <title>Insights from the genome of the biotrophic fungal plant pathogen Ustilago maydis.</title>
        <authorList>
            <person name="Kamper J."/>
            <person name="Kahmann R."/>
            <person name="Bolker M."/>
            <person name="Ma L.J."/>
            <person name="Brefort T."/>
            <person name="Saville B.J."/>
            <person name="Banuett F."/>
            <person name="Kronstad J.W."/>
            <person name="Gold S.E."/>
            <person name="Muller O."/>
            <person name="Perlin M.H."/>
            <person name="Wosten H.A."/>
            <person name="de Vries R."/>
            <person name="Ruiz-Herrera J."/>
            <person name="Reynaga-Pena C.G."/>
            <person name="Snetselaar K."/>
            <person name="McCann M."/>
            <person name="Perez-Martin J."/>
            <person name="Feldbrugge M."/>
            <person name="Basse C.W."/>
            <person name="Steinberg G."/>
            <person name="Ibeas J.I."/>
            <person name="Holloman W."/>
            <person name="Guzman P."/>
            <person name="Farman M."/>
            <person name="Stajich J.E."/>
            <person name="Sentandreu R."/>
            <person name="Gonzalez-Prieto J.M."/>
            <person name="Kennell J.C."/>
            <person name="Molina L."/>
            <person name="Schirawski J."/>
            <person name="Mendoza-Mendoza A."/>
            <person name="Greilinger D."/>
            <person name="Munch K."/>
            <person name="Rossel N."/>
            <person name="Scherer M."/>
            <person name="Vranes M."/>
            <person name="Ladendorf O."/>
            <person name="Vincon V."/>
            <person name="Fuchs U."/>
            <person name="Sandrock B."/>
            <person name="Meng S."/>
            <person name="Ho E.C."/>
            <person name="Cahill M.J."/>
            <person name="Boyce K.J."/>
            <person name="Klose J."/>
            <person name="Klosterman S.J."/>
            <person name="Deelstra H.J."/>
            <person name="Ortiz-Castellanos L."/>
            <person name="Li W."/>
            <person name="Sanchez-Alonso P."/>
            <person name="Schreier P.H."/>
            <person name="Hauser-Hahn I."/>
            <person name="Vaupel M."/>
            <person name="Koopmann E."/>
            <person name="Friedrich G."/>
            <person name="Voss H."/>
            <person name="Schluter T."/>
            <person name="Margolis J."/>
            <person name="Platt D."/>
            <person name="Swimmer C."/>
            <person name="Gnirke A."/>
            <person name="Chen F."/>
            <person name="Vysotskaia V."/>
            <person name="Mannhaupt G."/>
            <person name="Guldener U."/>
            <person name="Munsterkotter M."/>
            <person name="Haase D."/>
            <person name="Oesterheld M."/>
            <person name="Mewes H.W."/>
            <person name="Mauceli E.W."/>
            <person name="DeCaprio D."/>
            <person name="Wade C.M."/>
            <person name="Butler J."/>
            <person name="Young S."/>
            <person name="Jaffe D.B."/>
            <person name="Calvo S."/>
            <person name="Nusbaum C."/>
            <person name="Galagan J."/>
            <person name="Birren B.W."/>
        </authorList>
    </citation>
    <scope>NUCLEOTIDE SEQUENCE [LARGE SCALE GENOMIC DNA]</scope>
    <source>
        <strain evidence="14">DSM 14603 / FGSC 9021 / UM521</strain>
    </source>
</reference>
<evidence type="ECO:0000256" key="11">
    <source>
        <dbReference type="SAM" id="Phobius"/>
    </source>
</evidence>
<keyword evidence="8 11" id="KW-0472">Membrane</keyword>
<evidence type="ECO:0000313" key="14">
    <source>
        <dbReference type="Proteomes" id="UP000000561"/>
    </source>
</evidence>
<evidence type="ECO:0000259" key="12">
    <source>
        <dbReference type="Pfam" id="PF02096"/>
    </source>
</evidence>
<evidence type="ECO:0000256" key="8">
    <source>
        <dbReference type="ARBA" id="ARBA00023136"/>
    </source>
</evidence>
<keyword evidence="14" id="KW-1185">Reference proteome</keyword>
<dbReference type="EMBL" id="CM003144">
    <property type="protein sequence ID" value="KIS69945.1"/>
    <property type="molecule type" value="Genomic_DNA"/>
</dbReference>
<feature type="region of interest" description="Disordered" evidence="10">
    <location>
        <begin position="470"/>
        <end position="550"/>
    </location>
</feature>
<keyword evidence="7" id="KW-0496">Mitochondrion</keyword>
<evidence type="ECO:0000256" key="7">
    <source>
        <dbReference type="ARBA" id="ARBA00023128"/>
    </source>
</evidence>
<dbReference type="AlphaFoldDB" id="A0A0D1E6E5"/>
<keyword evidence="4" id="KW-0999">Mitochondrion inner membrane</keyword>
<evidence type="ECO:0000256" key="6">
    <source>
        <dbReference type="ARBA" id="ARBA00022989"/>
    </source>
</evidence>
<name>A0A0D1E6E5_MYCMD</name>
<evidence type="ECO:0000256" key="1">
    <source>
        <dbReference type="ARBA" id="ARBA00004448"/>
    </source>
</evidence>
<feature type="transmembrane region" description="Helical" evidence="11">
    <location>
        <begin position="313"/>
        <end position="331"/>
    </location>
</feature>
<evidence type="ECO:0000256" key="3">
    <source>
        <dbReference type="ARBA" id="ARBA00022692"/>
    </source>
</evidence>
<dbReference type="VEuPathDB" id="FungiDB:UMAG_02457"/>
<comment type="similarity">
    <text evidence="2 9">Belongs to the OXA1/ALB3/YidC family.</text>
</comment>
<dbReference type="GO" id="GO:0032977">
    <property type="term" value="F:membrane insertase activity"/>
    <property type="evidence" value="ECO:0000318"/>
    <property type="project" value="GO_Central"/>
</dbReference>